<dbReference type="PANTHER" id="PTHR40619">
    <property type="entry name" value="FUNGAL STAND N-TERMINAL GOODBYE DOMAIN-CONTAINING PROTEIN"/>
    <property type="match status" value="1"/>
</dbReference>
<sequence>MSSSLTSTRPPQALIDAMGDDREVRRFEIWKSTAGNDLHPAFGERAQYDSQRAVWKGIATDELENVLTATQKLNPTLDIIGCTWEDLLQQIDAAVETDEAKSRKSKLRNGFRSSKSDIQFLNSLLSVIPDEKGMSLLRGGLSVIFQMWIQRIETREQVLELLADVVRTFALAQEQRRFFPNDQELSQLVRDLYGVMLDAIQGLVSILLRIHKGSWLQRVRKQLPTHEAERLSEITTTINVHKTKLSERLHVLSIEQGANMHKNSETIKREVQTTRFRLSNMETDVSLMSDHVWRTQSYVEKVYDQGQDHSTQLKENNEMLEAMRKQFLEWGKAFDSGLSNIKELQTLMYQIMGEDILTEKLGWRSKFRIQDPTRQLEHHSTEVSFAQLISTLNVDPTPMLQETQDIMRKANSMEPEGLAQVRYLRSTTHFQNWISSLLPSTLLVDGYCGESGIGRTSPLSVFCASLGATIARTDRSIPLLFFCGKHRNPKYDSLAGPSGLLRSIITQLILYPKATSNSSIPMEQNLWEGIARYDIGALLALFERVLMHVDPYKTVYCIIDSISDYQSGLHKWADSLLYVLQHLHRLADRNQQHPQLKLFMTSANRTRDVSLIASQINGEYVTLRTGRSDDRPIHGRAFDRDIDAIIQARQSGNAFHSP</sequence>
<dbReference type="Pfam" id="PF24883">
    <property type="entry name" value="NPHP3_N"/>
    <property type="match status" value="1"/>
</dbReference>
<dbReference type="STRING" id="97972.A0A2V1D9Z3"/>
<protein>
    <recommendedName>
        <fullName evidence="2">Nephrocystin 3-like N-terminal domain-containing protein</fullName>
    </recommendedName>
</protein>
<dbReference type="OrthoDB" id="5419927at2759"/>
<accession>A0A2V1D9Z3</accession>
<dbReference type="Proteomes" id="UP000244855">
    <property type="component" value="Unassembled WGS sequence"/>
</dbReference>
<reference evidence="3 4" key="1">
    <citation type="journal article" date="2018" name="Sci. Rep.">
        <title>Comparative genomics provides insights into the lifestyle and reveals functional heterogeneity of dark septate endophytic fungi.</title>
        <authorList>
            <person name="Knapp D.G."/>
            <person name="Nemeth J.B."/>
            <person name="Barry K."/>
            <person name="Hainaut M."/>
            <person name="Henrissat B."/>
            <person name="Johnson J."/>
            <person name="Kuo A."/>
            <person name="Lim J.H.P."/>
            <person name="Lipzen A."/>
            <person name="Nolan M."/>
            <person name="Ohm R.A."/>
            <person name="Tamas L."/>
            <person name="Grigoriev I.V."/>
            <person name="Spatafora J.W."/>
            <person name="Nagy L.G."/>
            <person name="Kovacs G.M."/>
        </authorList>
    </citation>
    <scope>NUCLEOTIDE SEQUENCE [LARGE SCALE GENOMIC DNA]</scope>
    <source>
        <strain evidence="3 4">DSE2036</strain>
    </source>
</reference>
<evidence type="ECO:0000313" key="3">
    <source>
        <dbReference type="EMBL" id="PVH94902.1"/>
    </source>
</evidence>
<keyword evidence="4" id="KW-1185">Reference proteome</keyword>
<dbReference type="EMBL" id="KZ805516">
    <property type="protein sequence ID" value="PVH94902.1"/>
    <property type="molecule type" value="Genomic_DNA"/>
</dbReference>
<evidence type="ECO:0000313" key="4">
    <source>
        <dbReference type="Proteomes" id="UP000244855"/>
    </source>
</evidence>
<gene>
    <name evidence="3" type="ORF">DM02DRAFT_618276</name>
</gene>
<name>A0A2V1D9Z3_9PLEO</name>
<evidence type="ECO:0000256" key="1">
    <source>
        <dbReference type="ARBA" id="ARBA00022737"/>
    </source>
</evidence>
<dbReference type="InterPro" id="IPR056884">
    <property type="entry name" value="NPHP3-like_N"/>
</dbReference>
<feature type="domain" description="Nephrocystin 3-like N-terminal" evidence="2">
    <location>
        <begin position="426"/>
        <end position="602"/>
    </location>
</feature>
<evidence type="ECO:0000259" key="2">
    <source>
        <dbReference type="Pfam" id="PF24883"/>
    </source>
</evidence>
<organism evidence="3 4">
    <name type="scientific">Periconia macrospinosa</name>
    <dbReference type="NCBI Taxonomy" id="97972"/>
    <lineage>
        <taxon>Eukaryota</taxon>
        <taxon>Fungi</taxon>
        <taxon>Dikarya</taxon>
        <taxon>Ascomycota</taxon>
        <taxon>Pezizomycotina</taxon>
        <taxon>Dothideomycetes</taxon>
        <taxon>Pleosporomycetidae</taxon>
        <taxon>Pleosporales</taxon>
        <taxon>Massarineae</taxon>
        <taxon>Periconiaceae</taxon>
        <taxon>Periconia</taxon>
    </lineage>
</organism>
<dbReference type="AlphaFoldDB" id="A0A2V1D9Z3"/>
<proteinExistence type="predicted"/>
<keyword evidence="1" id="KW-0677">Repeat</keyword>
<dbReference type="PANTHER" id="PTHR40619:SF3">
    <property type="entry name" value="FUNGAL STAND N-TERMINAL GOODBYE DOMAIN-CONTAINING PROTEIN"/>
    <property type="match status" value="1"/>
</dbReference>